<dbReference type="AlphaFoldDB" id="A0A6J7DJJ5"/>
<reference evidence="1" key="1">
    <citation type="submission" date="2020-05" db="EMBL/GenBank/DDBJ databases">
        <authorList>
            <person name="Chiriac C."/>
            <person name="Salcher M."/>
            <person name="Ghai R."/>
            <person name="Kavagutti S V."/>
        </authorList>
    </citation>
    <scope>NUCLEOTIDE SEQUENCE</scope>
</reference>
<evidence type="ECO:0000313" key="1">
    <source>
        <dbReference type="EMBL" id="CAB4869065.1"/>
    </source>
</evidence>
<accession>A0A6J7DJJ5</accession>
<protein>
    <submittedName>
        <fullName evidence="1">Unannotated protein</fullName>
    </submittedName>
</protein>
<name>A0A6J7DJJ5_9ZZZZ</name>
<sequence>MNHCAPRRLSAPKVAAALIAAGCLAAAGPTAAQAKTLVQIKPISGEATAPAGWVTYDVRAGAGHTYEVSNDPFFHKYRSFLSGSRTSSRVAINGFKKGKVGQTTFYVRDKADRYRTVESVDMPWDFSIPYTTWGATRTVFREDGRTPYLGHFTVELSAFDTAFPGDTRGLWAELNYSKETPDNSAAFPTELADNQVVALTSRKFSVAVATPPYWARVEDAYGNKGKWMKLASNPKTTYAK</sequence>
<proteinExistence type="predicted"/>
<dbReference type="EMBL" id="CAFBLU010000007">
    <property type="protein sequence ID" value="CAB4869065.1"/>
    <property type="molecule type" value="Genomic_DNA"/>
</dbReference>
<gene>
    <name evidence="1" type="ORF">UFOPK3444_00620</name>
</gene>
<organism evidence="1">
    <name type="scientific">freshwater metagenome</name>
    <dbReference type="NCBI Taxonomy" id="449393"/>
    <lineage>
        <taxon>unclassified sequences</taxon>
        <taxon>metagenomes</taxon>
        <taxon>ecological metagenomes</taxon>
    </lineage>
</organism>